<keyword evidence="3" id="KW-1185">Reference proteome</keyword>
<gene>
    <name evidence="2" type="ORF">BN1080_00315</name>
</gene>
<name>A0A098EHZ4_9BACL</name>
<evidence type="ECO:0000256" key="1">
    <source>
        <dbReference type="SAM" id="Phobius"/>
    </source>
</evidence>
<dbReference type="Proteomes" id="UP000043699">
    <property type="component" value="Unassembled WGS sequence"/>
</dbReference>
<sequence>MNSLAEANINYGDWLFTFFVLFGIIGLIRLILLVVKSRKKSTR</sequence>
<keyword evidence="1" id="KW-1133">Transmembrane helix</keyword>
<dbReference type="EMBL" id="CCXS01000001">
    <property type="protein sequence ID" value="CEG21405.1"/>
    <property type="molecule type" value="Genomic_DNA"/>
</dbReference>
<dbReference type="STRING" id="1499687.BN1080_00315"/>
<reference evidence="2 3" key="1">
    <citation type="submission" date="2014-09" db="EMBL/GenBank/DDBJ databases">
        <authorList>
            <person name="Urmite Genomes Urmite Genomes"/>
        </authorList>
    </citation>
    <scope>NUCLEOTIDE SEQUENCE [LARGE SCALE GENOMIC DNA]</scope>
    <source>
        <strain evidence="2 3">ES2</strain>
    </source>
</reference>
<accession>A0A098EHZ4</accession>
<evidence type="ECO:0000313" key="2">
    <source>
        <dbReference type="EMBL" id="CEG21405.1"/>
    </source>
</evidence>
<proteinExistence type="predicted"/>
<keyword evidence="1" id="KW-0472">Membrane</keyword>
<organism evidence="2 3">
    <name type="scientific">Planococcus massiliensis</name>
    <dbReference type="NCBI Taxonomy" id="1499687"/>
    <lineage>
        <taxon>Bacteria</taxon>
        <taxon>Bacillati</taxon>
        <taxon>Bacillota</taxon>
        <taxon>Bacilli</taxon>
        <taxon>Bacillales</taxon>
        <taxon>Caryophanaceae</taxon>
        <taxon>Planococcus</taxon>
    </lineage>
</organism>
<dbReference type="AlphaFoldDB" id="A0A098EHZ4"/>
<dbReference type="RefSeq" id="WP_267882892.1">
    <property type="nucleotide sequence ID" value="NZ_CCXS01000001.1"/>
</dbReference>
<protein>
    <submittedName>
        <fullName evidence="2">Uncharacterized protein</fullName>
    </submittedName>
</protein>
<evidence type="ECO:0000313" key="3">
    <source>
        <dbReference type="Proteomes" id="UP000043699"/>
    </source>
</evidence>
<keyword evidence="1" id="KW-0812">Transmembrane</keyword>
<feature type="transmembrane region" description="Helical" evidence="1">
    <location>
        <begin position="14"/>
        <end position="35"/>
    </location>
</feature>